<feature type="compositionally biased region" description="Basic and acidic residues" evidence="5">
    <location>
        <begin position="300"/>
        <end position="323"/>
    </location>
</feature>
<keyword evidence="2 4" id="KW-0442">Lipid degradation</keyword>
<evidence type="ECO:0000256" key="5">
    <source>
        <dbReference type="SAM" id="MobiDB-lite"/>
    </source>
</evidence>
<feature type="short sequence motif" description="GXSXG" evidence="4">
    <location>
        <begin position="36"/>
        <end position="40"/>
    </location>
</feature>
<dbReference type="PANTHER" id="PTHR14226:SF29">
    <property type="entry name" value="NEUROPATHY TARGET ESTERASE SWS"/>
    <property type="match status" value="1"/>
</dbReference>
<evidence type="ECO:0000256" key="2">
    <source>
        <dbReference type="ARBA" id="ARBA00022963"/>
    </source>
</evidence>
<dbReference type="EMBL" id="BAABDC010000007">
    <property type="protein sequence ID" value="GAA3716017.1"/>
    <property type="molecule type" value="Genomic_DNA"/>
</dbReference>
<dbReference type="InterPro" id="IPR002641">
    <property type="entry name" value="PNPLA_dom"/>
</dbReference>
<feature type="active site" description="Nucleophile" evidence="4">
    <location>
        <position position="38"/>
    </location>
</feature>
<keyword evidence="1 4" id="KW-0378">Hydrolase</keyword>
<gene>
    <name evidence="7" type="ORF">GCM10022399_35780</name>
</gene>
<dbReference type="Proteomes" id="UP001501468">
    <property type="component" value="Unassembled WGS sequence"/>
</dbReference>
<evidence type="ECO:0000256" key="1">
    <source>
        <dbReference type="ARBA" id="ARBA00022801"/>
    </source>
</evidence>
<dbReference type="SUPFAM" id="SSF52151">
    <property type="entry name" value="FabD/lysophospholipase-like"/>
    <property type="match status" value="1"/>
</dbReference>
<dbReference type="PROSITE" id="PS51635">
    <property type="entry name" value="PNPLA"/>
    <property type="match status" value="1"/>
</dbReference>
<evidence type="ECO:0000256" key="4">
    <source>
        <dbReference type="PROSITE-ProRule" id="PRU01161"/>
    </source>
</evidence>
<evidence type="ECO:0000256" key="3">
    <source>
        <dbReference type="ARBA" id="ARBA00023098"/>
    </source>
</evidence>
<dbReference type="PANTHER" id="PTHR14226">
    <property type="entry name" value="NEUROPATHY TARGET ESTERASE/SWISS CHEESE D.MELANOGASTER"/>
    <property type="match status" value="1"/>
</dbReference>
<dbReference type="Gene3D" id="3.40.1090.10">
    <property type="entry name" value="Cytosolic phospholipase A2 catalytic domain"/>
    <property type="match status" value="2"/>
</dbReference>
<organism evidence="7 8">
    <name type="scientific">Terrabacter ginsenosidimutans</name>
    <dbReference type="NCBI Taxonomy" id="490575"/>
    <lineage>
        <taxon>Bacteria</taxon>
        <taxon>Bacillati</taxon>
        <taxon>Actinomycetota</taxon>
        <taxon>Actinomycetes</taxon>
        <taxon>Micrococcales</taxon>
        <taxon>Intrasporangiaceae</taxon>
        <taxon>Terrabacter</taxon>
    </lineage>
</organism>
<sequence length="323" mass="33973">MTTAFVLTGGGSLGAVQVGMLAALHEGGIEPDLLVGTSVGAVNAAHLAGPAGTSRRGSTSRSTAGRLEELTRLWLDLRRRDVFPLEPRRWLAAVRGGEPSMFPGTGLERLLQRHLGFDTFEQAHIPVEVTATDLVTGKGLVLSAGSSVSAVRASAAVPGVLPPVLRDGRTLVDGAIGELDVLAHTAAHGVTDIYLLPAGYPCAGTPPRTALGIALSSLSLLLHRQLIAQVRGYTGGARLHVVPPLCPLSVSPADFTQTPDLLRRAHESTEDWLEARRDLGGPGDAGVLALHAHAAPTRRSQPDHTRQPDPLRRPRKPQEGLIP</sequence>
<dbReference type="Pfam" id="PF01734">
    <property type="entry name" value="Patatin"/>
    <property type="match status" value="1"/>
</dbReference>
<feature type="active site" description="Proton acceptor" evidence="4">
    <location>
        <position position="173"/>
    </location>
</feature>
<evidence type="ECO:0000313" key="7">
    <source>
        <dbReference type="EMBL" id="GAA3716017.1"/>
    </source>
</evidence>
<protein>
    <submittedName>
        <fullName evidence="7">Patatin-like phospholipase family protein</fullName>
    </submittedName>
</protein>
<evidence type="ECO:0000259" key="6">
    <source>
        <dbReference type="PROSITE" id="PS51635"/>
    </source>
</evidence>
<feature type="region of interest" description="Disordered" evidence="5">
    <location>
        <begin position="283"/>
        <end position="323"/>
    </location>
</feature>
<feature type="short sequence motif" description="GXGXXG" evidence="4">
    <location>
        <begin position="9"/>
        <end position="14"/>
    </location>
</feature>
<keyword evidence="3 4" id="KW-0443">Lipid metabolism</keyword>
<keyword evidence="8" id="KW-1185">Reference proteome</keyword>
<feature type="domain" description="PNPLA" evidence="6">
    <location>
        <begin position="5"/>
        <end position="188"/>
    </location>
</feature>
<dbReference type="RefSeq" id="WP_344949783.1">
    <property type="nucleotide sequence ID" value="NZ_BAABDC010000007.1"/>
</dbReference>
<reference evidence="8" key="1">
    <citation type="journal article" date="2019" name="Int. J. Syst. Evol. Microbiol.">
        <title>The Global Catalogue of Microorganisms (GCM) 10K type strain sequencing project: providing services to taxonomists for standard genome sequencing and annotation.</title>
        <authorList>
            <consortium name="The Broad Institute Genomics Platform"/>
            <consortium name="The Broad Institute Genome Sequencing Center for Infectious Disease"/>
            <person name="Wu L."/>
            <person name="Ma J."/>
        </authorList>
    </citation>
    <scope>NUCLEOTIDE SEQUENCE [LARGE SCALE GENOMIC DNA]</scope>
    <source>
        <strain evidence="8">JCM 17125</strain>
    </source>
</reference>
<comment type="caution">
    <text evidence="7">The sequence shown here is derived from an EMBL/GenBank/DDBJ whole genome shotgun (WGS) entry which is preliminary data.</text>
</comment>
<evidence type="ECO:0000313" key="8">
    <source>
        <dbReference type="Proteomes" id="UP001501468"/>
    </source>
</evidence>
<accession>A0ABP7EEA2</accession>
<dbReference type="InterPro" id="IPR050301">
    <property type="entry name" value="NTE"/>
</dbReference>
<proteinExistence type="predicted"/>
<name>A0ABP7EEA2_9MICO</name>
<dbReference type="InterPro" id="IPR016035">
    <property type="entry name" value="Acyl_Trfase/lysoPLipase"/>
</dbReference>
<feature type="short sequence motif" description="DGA/G" evidence="4">
    <location>
        <begin position="173"/>
        <end position="175"/>
    </location>
</feature>